<dbReference type="InterPro" id="IPR012338">
    <property type="entry name" value="Beta-lactam/transpept-like"/>
</dbReference>
<dbReference type="InterPro" id="IPR050789">
    <property type="entry name" value="Diverse_Enzym_Activities"/>
</dbReference>
<dbReference type="RefSeq" id="WP_130922976.1">
    <property type="nucleotide sequence ID" value="NZ_JAANOL010000002.1"/>
</dbReference>
<evidence type="ECO:0000313" key="4">
    <source>
        <dbReference type="Proteomes" id="UP000293583"/>
    </source>
</evidence>
<keyword evidence="1" id="KW-0732">Signal</keyword>
<name>A0A4Q9BEW5_9BACT</name>
<feature type="signal peptide" evidence="1">
    <location>
        <begin position="1"/>
        <end position="21"/>
    </location>
</feature>
<evidence type="ECO:0000256" key="1">
    <source>
        <dbReference type="SAM" id="SignalP"/>
    </source>
</evidence>
<evidence type="ECO:0000313" key="3">
    <source>
        <dbReference type="EMBL" id="TBH74526.1"/>
    </source>
</evidence>
<dbReference type="PANTHER" id="PTHR43283">
    <property type="entry name" value="BETA-LACTAMASE-RELATED"/>
    <property type="match status" value="1"/>
</dbReference>
<protein>
    <submittedName>
        <fullName evidence="3">Class A beta-lactamase-related serine hydrolase</fullName>
    </submittedName>
</protein>
<evidence type="ECO:0000259" key="2">
    <source>
        <dbReference type="Pfam" id="PF00144"/>
    </source>
</evidence>
<feature type="domain" description="Beta-lactamase-related" evidence="2">
    <location>
        <begin position="39"/>
        <end position="388"/>
    </location>
</feature>
<keyword evidence="4" id="KW-1185">Reference proteome</keyword>
<dbReference type="PANTHER" id="PTHR43283:SF3">
    <property type="entry name" value="BETA-LACTAMASE FAMILY PROTEIN (AFU_ORTHOLOGUE AFUA_5G07500)"/>
    <property type="match status" value="1"/>
</dbReference>
<keyword evidence="3" id="KW-0378">Hydrolase</keyword>
<comment type="caution">
    <text evidence="3">The sequence shown here is derived from an EMBL/GenBank/DDBJ whole genome shotgun (WGS) entry which is preliminary data.</text>
</comment>
<proteinExistence type="predicted"/>
<dbReference type="InterPro" id="IPR001466">
    <property type="entry name" value="Beta-lactam-related"/>
</dbReference>
<accession>A0A4Q9BEW5</accession>
<dbReference type="OrthoDB" id="1522765at2"/>
<reference evidence="3 4" key="1">
    <citation type="submission" date="2019-02" db="EMBL/GenBank/DDBJ databases">
        <title>Genome of a new Bacteroidetes strain.</title>
        <authorList>
            <person name="Pitt A."/>
        </authorList>
    </citation>
    <scope>NUCLEOTIDE SEQUENCE [LARGE SCALE GENOMIC DNA]</scope>
    <source>
        <strain evidence="3 4">103A-SOEBACH</strain>
    </source>
</reference>
<dbReference type="GO" id="GO:0016787">
    <property type="term" value="F:hydrolase activity"/>
    <property type="evidence" value="ECO:0007669"/>
    <property type="project" value="UniProtKB-KW"/>
</dbReference>
<dbReference type="Pfam" id="PF00144">
    <property type="entry name" value="Beta-lactamase"/>
    <property type="match status" value="1"/>
</dbReference>
<organism evidence="3 4">
    <name type="scientific">Aquirufa antheringensis</name>
    <dbReference type="NCBI Taxonomy" id="2516559"/>
    <lineage>
        <taxon>Bacteria</taxon>
        <taxon>Pseudomonadati</taxon>
        <taxon>Bacteroidota</taxon>
        <taxon>Cytophagia</taxon>
        <taxon>Cytophagales</taxon>
        <taxon>Flectobacillaceae</taxon>
        <taxon>Aquirufa</taxon>
    </lineage>
</organism>
<dbReference type="Gene3D" id="3.40.710.10">
    <property type="entry name" value="DD-peptidase/beta-lactamase superfamily"/>
    <property type="match status" value="1"/>
</dbReference>
<dbReference type="Proteomes" id="UP000293583">
    <property type="component" value="Unassembled WGS sequence"/>
</dbReference>
<dbReference type="SUPFAM" id="SSF56601">
    <property type="entry name" value="beta-lactamase/transpeptidase-like"/>
    <property type="match status" value="1"/>
</dbReference>
<dbReference type="AlphaFoldDB" id="A0A4Q9BEW5"/>
<feature type="chain" id="PRO_5020651886" evidence="1">
    <location>
        <begin position="22"/>
        <end position="407"/>
    </location>
</feature>
<sequence length="407" mass="45325">MKFTKHLLLLFSLLFIGEISAQAPKIVAGINVDRVKRLEKFVQSEMDKGNIPGAVTMIIHNGQVVHQGALGYKNVATKAPMTTDDLFYIQSMTKPIISTAFMMLYEEGYFKLSDPVSKYLPEFKNLRVARSIYDDANAPTDSLKSEITMTQLLSHSSGITHGLNQNPVEIRLRNSYFNPGFKTIQERVAVMTKFPLLAQPGTEWNYSAGPDVLCVLIEKFTGMSVNEFLKSRIFDPLEMKHTGYNVPKEEQAKIVALHTKGKNGTISVAANQPPFENVTVWSGVNGLFSTAADYATFCQMMLAGGTYKGKQYLSRKTVELMTANHTGDLFQLSPGTGWGLGFAVVKDGPASQTSASKGLFYWAGANNTHFFIDPKEKLIALFMTQESNFTWEYHNSLRQMVYQTLAD</sequence>
<dbReference type="EMBL" id="SEWY01000002">
    <property type="protein sequence ID" value="TBH74526.1"/>
    <property type="molecule type" value="Genomic_DNA"/>
</dbReference>
<gene>
    <name evidence="3" type="ORF">EWU20_05120</name>
</gene>